<evidence type="ECO:0000313" key="1">
    <source>
        <dbReference type="EMBL" id="ALY07504.1"/>
    </source>
</evidence>
<reference evidence="2" key="1">
    <citation type="submission" date="2015-12" db="EMBL/GenBank/DDBJ databases">
        <authorList>
            <person name="Sencilo A."/>
            <person name="Bamford D.H."/>
            <person name="Roine E."/>
        </authorList>
    </citation>
    <scope>NUCLEOTIDE SEQUENCE [LARGE SCALE GENOMIC DNA]</scope>
</reference>
<sequence length="72" mass="8159">MASINRLKPGQTVYIPTRGGSVIKYDSYIEIHIQEVNVESGYVIAKSGHIPGTRKYNLSQIKQWRISKPKSK</sequence>
<dbReference type="Proteomes" id="UP000225722">
    <property type="component" value="Segment"/>
</dbReference>
<evidence type="ECO:0000313" key="2">
    <source>
        <dbReference type="Proteomes" id="UP000225722"/>
    </source>
</evidence>
<dbReference type="EMBL" id="KU230356">
    <property type="protein sequence ID" value="ALY07504.1"/>
    <property type="molecule type" value="Genomic_DNA"/>
</dbReference>
<name>A0A1L2BWU2_9CAUD</name>
<keyword evidence="2" id="KW-1185">Reference proteome</keyword>
<gene>
    <name evidence="1" type="ORF">2AV2_52</name>
</gene>
<proteinExistence type="predicted"/>
<accession>A0A1L2BWU2</accession>
<organism evidence="1 2">
    <name type="scientific">Nodularia phage vB_NpeS-2AV2</name>
    <dbReference type="NCBI Taxonomy" id="1777122"/>
    <lineage>
        <taxon>Viruses</taxon>
        <taxon>Duplodnaviria</taxon>
        <taxon>Heunggongvirae</taxon>
        <taxon>Uroviricota</taxon>
        <taxon>Caudoviricetes</taxon>
        <taxon>Ravarandavirus</taxon>
        <taxon>Ravarandavirus rv2AV2</taxon>
    </lineage>
</organism>
<protein>
    <submittedName>
        <fullName evidence="1">Uncharacterized protein</fullName>
    </submittedName>
</protein>